<protein>
    <recommendedName>
        <fullName evidence="1">Thioesterase domain-containing protein</fullName>
    </recommendedName>
</protein>
<dbReference type="RefSeq" id="XP_040670698.1">
    <property type="nucleotide sequence ID" value="XM_040807310.1"/>
</dbReference>
<organism evidence="2 3">
    <name type="scientific">Aspergillus versicolor CBS 583.65</name>
    <dbReference type="NCBI Taxonomy" id="1036611"/>
    <lineage>
        <taxon>Eukaryota</taxon>
        <taxon>Fungi</taxon>
        <taxon>Dikarya</taxon>
        <taxon>Ascomycota</taxon>
        <taxon>Pezizomycotina</taxon>
        <taxon>Eurotiomycetes</taxon>
        <taxon>Eurotiomycetidae</taxon>
        <taxon>Eurotiales</taxon>
        <taxon>Aspergillaceae</taxon>
        <taxon>Aspergillus</taxon>
        <taxon>Aspergillus subgen. Nidulantes</taxon>
    </lineage>
</organism>
<dbReference type="InterPro" id="IPR029069">
    <property type="entry name" value="HotDog_dom_sf"/>
</dbReference>
<proteinExistence type="predicted"/>
<dbReference type="Proteomes" id="UP000184073">
    <property type="component" value="Unassembled WGS sequence"/>
</dbReference>
<keyword evidence="3" id="KW-1185">Reference proteome</keyword>
<dbReference type="InterPro" id="IPR006683">
    <property type="entry name" value="Thioestr_dom"/>
</dbReference>
<dbReference type="SUPFAM" id="SSF54637">
    <property type="entry name" value="Thioesterase/thiol ester dehydrase-isomerase"/>
    <property type="match status" value="1"/>
</dbReference>
<evidence type="ECO:0000313" key="3">
    <source>
        <dbReference type="Proteomes" id="UP000184073"/>
    </source>
</evidence>
<sequence length="265" mass="29549">MIGVRQAIHPRLRYAAAQFHPLPRLSLRTTRNVGTIAHGHTPARSQWPRRFAYLGIFGAVGAYLGHSFGGLDPPPVPGSDVDILLMEDVAKMFDKLPLVRRLRADADYVEAHVYGNYSDEDKEQRLTSGPFRGSGRLAIQKVFWNHKEKQAINVVFAGKGIEGWPYVVHGGAIATLLDEHLARVAIQNLPERTAVTANLDINYRNMAISNSFFSVHATLDQERSTERKAYIKGEVRDIKGNVCADATGLFVVPRGYKLRRLGDTY</sequence>
<dbReference type="PANTHER" id="PTHR47260:SF1">
    <property type="entry name" value="UPF0644 PROTEIN PB2B4.06"/>
    <property type="match status" value="1"/>
</dbReference>
<dbReference type="AlphaFoldDB" id="A0A1L9PU28"/>
<dbReference type="EMBL" id="KV878132">
    <property type="protein sequence ID" value="OJJ04936.1"/>
    <property type="molecule type" value="Genomic_DNA"/>
</dbReference>
<name>A0A1L9PU28_ASPVE</name>
<accession>A0A1L9PU28</accession>
<gene>
    <name evidence="2" type="ORF">ASPVEDRAFT_136612</name>
</gene>
<evidence type="ECO:0000313" key="2">
    <source>
        <dbReference type="EMBL" id="OJJ04936.1"/>
    </source>
</evidence>
<dbReference type="GeneID" id="63722821"/>
<dbReference type="Pfam" id="PF03061">
    <property type="entry name" value="4HBT"/>
    <property type="match status" value="1"/>
</dbReference>
<feature type="domain" description="Thioesterase" evidence="1">
    <location>
        <begin position="167"/>
        <end position="243"/>
    </location>
</feature>
<dbReference type="CDD" id="cd03443">
    <property type="entry name" value="PaaI_thioesterase"/>
    <property type="match status" value="1"/>
</dbReference>
<evidence type="ECO:0000259" key="1">
    <source>
        <dbReference type="Pfam" id="PF03061"/>
    </source>
</evidence>
<dbReference type="PANTHER" id="PTHR47260">
    <property type="entry name" value="UPF0644 PROTEIN PB2B4.06"/>
    <property type="match status" value="1"/>
</dbReference>
<dbReference type="VEuPathDB" id="FungiDB:ASPVEDRAFT_136612"/>
<dbReference type="InterPro" id="IPR052061">
    <property type="entry name" value="PTE-AB_protein"/>
</dbReference>
<dbReference type="Gene3D" id="3.10.129.10">
    <property type="entry name" value="Hotdog Thioesterase"/>
    <property type="match status" value="1"/>
</dbReference>
<dbReference type="OrthoDB" id="506431at2759"/>
<reference evidence="3" key="1">
    <citation type="journal article" date="2017" name="Genome Biol.">
        <title>Comparative genomics reveals high biological diversity and specific adaptations in the industrially and medically important fungal genus Aspergillus.</title>
        <authorList>
            <person name="de Vries R.P."/>
            <person name="Riley R."/>
            <person name="Wiebenga A."/>
            <person name="Aguilar-Osorio G."/>
            <person name="Amillis S."/>
            <person name="Uchima C.A."/>
            <person name="Anderluh G."/>
            <person name="Asadollahi M."/>
            <person name="Askin M."/>
            <person name="Barry K."/>
            <person name="Battaglia E."/>
            <person name="Bayram O."/>
            <person name="Benocci T."/>
            <person name="Braus-Stromeyer S.A."/>
            <person name="Caldana C."/>
            <person name="Canovas D."/>
            <person name="Cerqueira G.C."/>
            <person name="Chen F."/>
            <person name="Chen W."/>
            <person name="Choi C."/>
            <person name="Clum A."/>
            <person name="Dos Santos R.A."/>
            <person name="Damasio A.R."/>
            <person name="Diallinas G."/>
            <person name="Emri T."/>
            <person name="Fekete E."/>
            <person name="Flipphi M."/>
            <person name="Freyberg S."/>
            <person name="Gallo A."/>
            <person name="Gournas C."/>
            <person name="Habgood R."/>
            <person name="Hainaut M."/>
            <person name="Harispe M.L."/>
            <person name="Henrissat B."/>
            <person name="Hilden K.S."/>
            <person name="Hope R."/>
            <person name="Hossain A."/>
            <person name="Karabika E."/>
            <person name="Karaffa L."/>
            <person name="Karanyi Z."/>
            <person name="Krasevec N."/>
            <person name="Kuo A."/>
            <person name="Kusch H."/>
            <person name="LaButti K."/>
            <person name="Lagendijk E.L."/>
            <person name="Lapidus A."/>
            <person name="Levasseur A."/>
            <person name="Lindquist E."/>
            <person name="Lipzen A."/>
            <person name="Logrieco A.F."/>
            <person name="MacCabe A."/>
            <person name="Maekelae M.R."/>
            <person name="Malavazi I."/>
            <person name="Melin P."/>
            <person name="Meyer V."/>
            <person name="Mielnichuk N."/>
            <person name="Miskei M."/>
            <person name="Molnar A.P."/>
            <person name="Mule G."/>
            <person name="Ngan C.Y."/>
            <person name="Orejas M."/>
            <person name="Orosz E."/>
            <person name="Ouedraogo J.P."/>
            <person name="Overkamp K.M."/>
            <person name="Park H.-S."/>
            <person name="Perrone G."/>
            <person name="Piumi F."/>
            <person name="Punt P.J."/>
            <person name="Ram A.F."/>
            <person name="Ramon A."/>
            <person name="Rauscher S."/>
            <person name="Record E."/>
            <person name="Riano-Pachon D.M."/>
            <person name="Robert V."/>
            <person name="Roehrig J."/>
            <person name="Ruller R."/>
            <person name="Salamov A."/>
            <person name="Salih N.S."/>
            <person name="Samson R.A."/>
            <person name="Sandor E."/>
            <person name="Sanguinetti M."/>
            <person name="Schuetze T."/>
            <person name="Sepcic K."/>
            <person name="Shelest E."/>
            <person name="Sherlock G."/>
            <person name="Sophianopoulou V."/>
            <person name="Squina F.M."/>
            <person name="Sun H."/>
            <person name="Susca A."/>
            <person name="Todd R.B."/>
            <person name="Tsang A."/>
            <person name="Unkles S.E."/>
            <person name="van de Wiele N."/>
            <person name="van Rossen-Uffink D."/>
            <person name="Oliveira J.V."/>
            <person name="Vesth T.C."/>
            <person name="Visser J."/>
            <person name="Yu J.-H."/>
            <person name="Zhou M."/>
            <person name="Andersen M.R."/>
            <person name="Archer D.B."/>
            <person name="Baker S.E."/>
            <person name="Benoit I."/>
            <person name="Brakhage A.A."/>
            <person name="Braus G.H."/>
            <person name="Fischer R."/>
            <person name="Frisvad J.C."/>
            <person name="Goldman G.H."/>
            <person name="Houbraken J."/>
            <person name="Oakley B."/>
            <person name="Pocsi I."/>
            <person name="Scazzocchio C."/>
            <person name="Seiboth B."/>
            <person name="vanKuyk P.A."/>
            <person name="Wortman J."/>
            <person name="Dyer P.S."/>
            <person name="Grigoriev I.V."/>
        </authorList>
    </citation>
    <scope>NUCLEOTIDE SEQUENCE [LARGE SCALE GENOMIC DNA]</scope>
    <source>
        <strain evidence="3">CBS 583.65</strain>
    </source>
</reference>
<dbReference type="STRING" id="1036611.A0A1L9PU28"/>